<dbReference type="AlphaFoldDB" id="A0A939SLQ4"/>
<protein>
    <submittedName>
        <fullName evidence="1">Uncharacterized protein</fullName>
    </submittedName>
</protein>
<comment type="caution">
    <text evidence="1">The sequence shown here is derived from an EMBL/GenBank/DDBJ whole genome shotgun (WGS) entry which is preliminary data.</text>
</comment>
<dbReference type="Proteomes" id="UP000664477">
    <property type="component" value="Unassembled WGS sequence"/>
</dbReference>
<reference evidence="1" key="1">
    <citation type="submission" date="2021-03" db="EMBL/GenBank/DDBJ databases">
        <title>Molecular epidemiology and mechanisms of colistin and carbapenem resistance in Enterobacteriaceae from clinical isolates, the environment and porcine samples in Pretoria, South Africa.</title>
        <authorList>
            <person name="Bogoshi D."/>
            <person name="Mbelle N.M."/>
            <person name="Naidoo V."/>
            <person name="Osei Sekyere J."/>
        </authorList>
    </citation>
    <scope>NUCLEOTIDE SEQUENCE</scope>
    <source>
        <strain evidence="1">C052</strain>
    </source>
</reference>
<evidence type="ECO:0000313" key="2">
    <source>
        <dbReference type="Proteomes" id="UP000664477"/>
    </source>
</evidence>
<organism evidence="1 2">
    <name type="scientific">Providencia rettgeri</name>
    <dbReference type="NCBI Taxonomy" id="587"/>
    <lineage>
        <taxon>Bacteria</taxon>
        <taxon>Pseudomonadati</taxon>
        <taxon>Pseudomonadota</taxon>
        <taxon>Gammaproteobacteria</taxon>
        <taxon>Enterobacterales</taxon>
        <taxon>Morganellaceae</taxon>
        <taxon>Providencia</taxon>
    </lineage>
</organism>
<dbReference type="EMBL" id="JAGETQ010000081">
    <property type="protein sequence ID" value="MBO1916361.1"/>
    <property type="molecule type" value="Genomic_DNA"/>
</dbReference>
<accession>A0A939SLQ4</accession>
<sequence>MPSVLQPWRLSVYDNNAQIASQARMRMPAAPVAMYEESHVSEKKKTINSGIADFVTTSNNGINLNYQIALPYSLKYDQAEFAHHQTTTY</sequence>
<gene>
    <name evidence="1" type="ORF">J4727_13700</name>
</gene>
<name>A0A939SLQ4_PRORE</name>
<evidence type="ECO:0000313" key="1">
    <source>
        <dbReference type="EMBL" id="MBO1916361.1"/>
    </source>
</evidence>
<proteinExistence type="predicted"/>